<evidence type="ECO:0000259" key="2">
    <source>
        <dbReference type="Pfam" id="PF02350"/>
    </source>
</evidence>
<feature type="domain" description="UDP-N-acetylglucosamine 2-epimerase" evidence="2">
    <location>
        <begin position="26"/>
        <end position="355"/>
    </location>
</feature>
<evidence type="ECO:0000313" key="3">
    <source>
        <dbReference type="EMBL" id="GAA0754016.1"/>
    </source>
</evidence>
<accession>A0ABN1K3U7</accession>
<organism evidence="3 4">
    <name type="scientific">Psychroflexus lacisalsi</name>
    <dbReference type="NCBI Taxonomy" id="503928"/>
    <lineage>
        <taxon>Bacteria</taxon>
        <taxon>Pseudomonadati</taxon>
        <taxon>Bacteroidota</taxon>
        <taxon>Flavobacteriia</taxon>
        <taxon>Flavobacteriales</taxon>
        <taxon>Flavobacteriaceae</taxon>
        <taxon>Psychroflexus</taxon>
    </lineage>
</organism>
<evidence type="ECO:0000313" key="4">
    <source>
        <dbReference type="Proteomes" id="UP001500185"/>
    </source>
</evidence>
<dbReference type="InterPro" id="IPR003331">
    <property type="entry name" value="UDP_GlcNAc_Epimerase_2_dom"/>
</dbReference>
<dbReference type="PANTHER" id="PTHR43174">
    <property type="entry name" value="UDP-N-ACETYLGLUCOSAMINE 2-EPIMERASE"/>
    <property type="match status" value="1"/>
</dbReference>
<dbReference type="SUPFAM" id="SSF53756">
    <property type="entry name" value="UDP-Glycosyltransferase/glycogen phosphorylase"/>
    <property type="match status" value="1"/>
</dbReference>
<gene>
    <name evidence="3" type="primary">wecB_2</name>
    <name evidence="3" type="ORF">GCM10009433_07050</name>
</gene>
<dbReference type="InterPro" id="IPR029767">
    <property type="entry name" value="WecB-like"/>
</dbReference>
<proteinExistence type="inferred from homology"/>
<protein>
    <submittedName>
        <fullName evidence="3">UDP-N-acetylglucosamine 2-epimerase (Non-hydrolyzing)</fullName>
    </submittedName>
</protein>
<dbReference type="EMBL" id="BAAAGG010000005">
    <property type="protein sequence ID" value="GAA0754016.1"/>
    <property type="molecule type" value="Genomic_DNA"/>
</dbReference>
<dbReference type="Gene3D" id="3.40.50.2000">
    <property type="entry name" value="Glycogen Phosphorylase B"/>
    <property type="match status" value="2"/>
</dbReference>
<keyword evidence="1" id="KW-0413">Isomerase</keyword>
<dbReference type="PANTHER" id="PTHR43174:SF1">
    <property type="entry name" value="UDP-N-ACETYLGLUCOSAMINE 2-EPIMERASE"/>
    <property type="match status" value="1"/>
</dbReference>
<comment type="similarity">
    <text evidence="1">Belongs to the UDP-N-acetylglucosamine 2-epimerase family.</text>
</comment>
<comment type="caution">
    <text evidence="3">The sequence shown here is derived from an EMBL/GenBank/DDBJ whole genome shotgun (WGS) entry which is preliminary data.</text>
</comment>
<evidence type="ECO:0000256" key="1">
    <source>
        <dbReference type="RuleBase" id="RU003513"/>
    </source>
</evidence>
<dbReference type="Pfam" id="PF02350">
    <property type="entry name" value="Epimerase_2"/>
    <property type="match status" value="1"/>
</dbReference>
<keyword evidence="4" id="KW-1185">Reference proteome</keyword>
<reference evidence="3 4" key="1">
    <citation type="journal article" date="2019" name="Int. J. Syst. Evol. Microbiol.">
        <title>The Global Catalogue of Microorganisms (GCM) 10K type strain sequencing project: providing services to taxonomists for standard genome sequencing and annotation.</title>
        <authorList>
            <consortium name="The Broad Institute Genomics Platform"/>
            <consortium name="The Broad Institute Genome Sequencing Center for Infectious Disease"/>
            <person name="Wu L."/>
            <person name="Ma J."/>
        </authorList>
    </citation>
    <scope>NUCLEOTIDE SEQUENCE [LARGE SCALE GENOMIC DNA]</scope>
    <source>
        <strain evidence="3 4">JCM 16231</strain>
    </source>
</reference>
<dbReference type="Proteomes" id="UP001500185">
    <property type="component" value="Unassembled WGS sequence"/>
</dbReference>
<name>A0ABN1K3U7_9FLAO</name>
<dbReference type="CDD" id="cd03786">
    <property type="entry name" value="GTB_UDP-GlcNAc_2-Epimerase"/>
    <property type="match status" value="1"/>
</dbReference>
<dbReference type="RefSeq" id="WP_224453257.1">
    <property type="nucleotide sequence ID" value="NZ_BAAAGG010000005.1"/>
</dbReference>
<dbReference type="NCBIfam" id="TIGR00236">
    <property type="entry name" value="wecB"/>
    <property type="match status" value="1"/>
</dbReference>
<sequence length="360" mass="40272">MNITLIAGARPNFMKIAPILHAIQKSNSSITCRLVHTGQHYDEKMSETFFRQLNIPHPDVNLECGSGSQAEQTASIMLAFEKELLAHPTDLVMVVGDVTSTMACSIVAKKLGVNVAHVEAGIRSWDRSMPEEINRMLTDSIADYFFTTSTLAGDNLLREGHRQEQIFFTGNVMIDTLRANESRLQQPEVWKVLGLQEKNYLVMTMHRPANVDEEHKLKEFIQSIDDNTQGMPVVFPIHPRTKGILEKAGILMKNIHLVEPLGYLEFNYLVKHAKGVLTDSGGITEETTVMNVPCITLRDNTERPETIDIGTNELIGTAPKRIKPALEKLIAGHWKQGQIPEKWDGKAAERIVEVLSGMLK</sequence>